<evidence type="ECO:0000313" key="1">
    <source>
        <dbReference type="EMBL" id="MFI2232478.1"/>
    </source>
</evidence>
<dbReference type="RefSeq" id="WP_397064168.1">
    <property type="nucleotide sequence ID" value="NZ_JBIRYL010000007.1"/>
</dbReference>
<sequence length="123" mass="12282">MGTVENETLWDVSGLDEDMNDIHVFPDAVRLYGSESAAMAAGVAAAGAVDQAATVACAAPVFGLIGQEFLAAFAYAQANHLSSVAELAAVHAGTALTAHQAAASYELADAGNATNIGAVFPGS</sequence>
<gene>
    <name evidence="1" type="ORF">ACH49Z_21750</name>
</gene>
<name>A0ABW7W0Y5_9NOCA</name>
<dbReference type="Pfam" id="PF10824">
    <property type="entry name" value="T7SS_ESX_EspC"/>
    <property type="match status" value="1"/>
</dbReference>
<evidence type="ECO:0000313" key="2">
    <source>
        <dbReference type="Proteomes" id="UP001611494"/>
    </source>
</evidence>
<dbReference type="EMBL" id="JBIRYL010000007">
    <property type="protein sequence ID" value="MFI2232478.1"/>
    <property type="molecule type" value="Genomic_DNA"/>
</dbReference>
<reference evidence="1 2" key="1">
    <citation type="submission" date="2024-10" db="EMBL/GenBank/DDBJ databases">
        <title>The Natural Products Discovery Center: Release of the First 8490 Sequenced Strains for Exploring Actinobacteria Biosynthetic Diversity.</title>
        <authorList>
            <person name="Kalkreuter E."/>
            <person name="Kautsar S.A."/>
            <person name="Yang D."/>
            <person name="Bader C.D."/>
            <person name="Teijaro C.N."/>
            <person name="Fluegel L."/>
            <person name="Davis C.M."/>
            <person name="Simpson J.R."/>
            <person name="Lauterbach L."/>
            <person name="Steele A.D."/>
            <person name="Gui C."/>
            <person name="Meng S."/>
            <person name="Li G."/>
            <person name="Viehrig K."/>
            <person name="Ye F."/>
            <person name="Su P."/>
            <person name="Kiefer A.F."/>
            <person name="Nichols A."/>
            <person name="Cepeda A.J."/>
            <person name="Yan W."/>
            <person name="Fan B."/>
            <person name="Jiang Y."/>
            <person name="Adhikari A."/>
            <person name="Zheng C.-J."/>
            <person name="Schuster L."/>
            <person name="Cowan T.M."/>
            <person name="Smanski M.J."/>
            <person name="Chevrette M.G."/>
            <person name="De Carvalho L.P.S."/>
            <person name="Shen B."/>
        </authorList>
    </citation>
    <scope>NUCLEOTIDE SEQUENCE [LARGE SCALE GENOMIC DNA]</scope>
    <source>
        <strain evidence="1 2">NPDC019377</strain>
    </source>
</reference>
<protein>
    <submittedName>
        <fullName evidence="1">Type VII secretion target</fullName>
    </submittedName>
</protein>
<dbReference type="InterPro" id="IPR022536">
    <property type="entry name" value="EspC"/>
</dbReference>
<organism evidence="1 2">
    <name type="scientific">Nocardia testacea</name>
    <dbReference type="NCBI Taxonomy" id="248551"/>
    <lineage>
        <taxon>Bacteria</taxon>
        <taxon>Bacillati</taxon>
        <taxon>Actinomycetota</taxon>
        <taxon>Actinomycetes</taxon>
        <taxon>Mycobacteriales</taxon>
        <taxon>Nocardiaceae</taxon>
        <taxon>Nocardia</taxon>
    </lineage>
</organism>
<keyword evidence="2" id="KW-1185">Reference proteome</keyword>
<accession>A0ABW7W0Y5</accession>
<proteinExistence type="predicted"/>
<comment type="caution">
    <text evidence="1">The sequence shown here is derived from an EMBL/GenBank/DDBJ whole genome shotgun (WGS) entry which is preliminary data.</text>
</comment>
<dbReference type="Proteomes" id="UP001611494">
    <property type="component" value="Unassembled WGS sequence"/>
</dbReference>